<protein>
    <submittedName>
        <fullName evidence="3">Cnd3 domain-containing protein</fullName>
    </submittedName>
</protein>
<dbReference type="GO" id="GO:0000796">
    <property type="term" value="C:condensin complex"/>
    <property type="evidence" value="ECO:0007669"/>
    <property type="project" value="InterPro"/>
</dbReference>
<dbReference type="InterPro" id="IPR011989">
    <property type="entry name" value="ARM-like"/>
</dbReference>
<organism evidence="2 3">
    <name type="scientific">Steinernema glaseri</name>
    <dbReference type="NCBI Taxonomy" id="37863"/>
    <lineage>
        <taxon>Eukaryota</taxon>
        <taxon>Metazoa</taxon>
        <taxon>Ecdysozoa</taxon>
        <taxon>Nematoda</taxon>
        <taxon>Chromadorea</taxon>
        <taxon>Rhabditida</taxon>
        <taxon>Tylenchina</taxon>
        <taxon>Panagrolaimomorpha</taxon>
        <taxon>Strongyloidoidea</taxon>
        <taxon>Steinernematidae</taxon>
        <taxon>Steinernema</taxon>
    </lineage>
</organism>
<dbReference type="GO" id="GO:0000793">
    <property type="term" value="C:condensed chromosome"/>
    <property type="evidence" value="ECO:0007669"/>
    <property type="project" value="TreeGrafter"/>
</dbReference>
<evidence type="ECO:0000313" key="2">
    <source>
        <dbReference type="Proteomes" id="UP000095287"/>
    </source>
</evidence>
<accession>A0A1I7ZT99</accession>
<dbReference type="WBParaSite" id="L893_g29587.t1">
    <property type="protein sequence ID" value="L893_g29587.t1"/>
    <property type="gene ID" value="L893_g29587"/>
</dbReference>
<reference evidence="3" key="1">
    <citation type="submission" date="2016-11" db="UniProtKB">
        <authorList>
            <consortium name="WormBaseParasite"/>
        </authorList>
    </citation>
    <scope>IDENTIFICATION</scope>
</reference>
<dbReference type="SUPFAM" id="SSF48371">
    <property type="entry name" value="ARM repeat"/>
    <property type="match status" value="1"/>
</dbReference>
<keyword evidence="2" id="KW-1185">Reference proteome</keyword>
<dbReference type="PANTHER" id="PTHR14418">
    <property type="entry name" value="CONDENSIN COMPLEX SUBUNIT 3-RELATED"/>
    <property type="match status" value="1"/>
</dbReference>
<evidence type="ECO:0000256" key="1">
    <source>
        <dbReference type="SAM" id="MobiDB-lite"/>
    </source>
</evidence>
<dbReference type="InterPro" id="IPR016024">
    <property type="entry name" value="ARM-type_fold"/>
</dbReference>
<dbReference type="InterPro" id="IPR027165">
    <property type="entry name" value="CND3"/>
</dbReference>
<name>A0A1I7ZT99_9BILA</name>
<dbReference type="GO" id="GO:0007076">
    <property type="term" value="P:mitotic chromosome condensation"/>
    <property type="evidence" value="ECO:0007669"/>
    <property type="project" value="InterPro"/>
</dbReference>
<feature type="region of interest" description="Disordered" evidence="1">
    <location>
        <begin position="1"/>
        <end position="30"/>
    </location>
</feature>
<dbReference type="Proteomes" id="UP000095287">
    <property type="component" value="Unplaced"/>
</dbReference>
<dbReference type="AlphaFoldDB" id="A0A1I7ZT99"/>
<feature type="compositionally biased region" description="Acidic residues" evidence="1">
    <location>
        <begin position="1"/>
        <end position="21"/>
    </location>
</feature>
<evidence type="ECO:0000313" key="3">
    <source>
        <dbReference type="WBParaSite" id="L893_g29587.t1"/>
    </source>
</evidence>
<sequence>MAGVEEDLDLSEEFVSCDEEPTPSSSGPVEEVVDVVSSDTETDAGVPEIDVNGLLSDAIVKKFRQRVVEELKDAYRGEGTTELVQAVNTIVDLYARAYQHKAGARFVQLLLLDLERRLYFMIDNENYLVGRLRTLSVIARFATGLVHKEATHSDVLDFLIDFIKKNEYNSSPASRALVCYLAGEVLVSSVGAPIIKQLYVYDVNMEVEDDDEEYPVCLSLDAFTKIYSVLESRSQDKYPNVRKEAIRAIGHVQDRDIWGEYQALVEVQPYEVVVGHIIDESPDVRTIAIKSLLISESDRVRDLVSIAVTDPDWNVQKEAYLRICQDLHIGAFSVEERMSLLETVCYHKELLMRESAIKLITSWATQLCREIQKKGLDPDGDGGKDIPMSMYARTPLYILNYLDVLGNTELSQTVMLHLFYMAAIRYPDIATTQAYVLLIKDENAVLNRQNFRSIMFRKLSLADIAHRIFFWRMFAIYGQRASKDAAEWAEVTHQLFPSLRPFCEFVLEFVTFISKKFEGEEMEAYKIFAITELLKIAKLLDRDVVGVASWRNMLSSILTSQVIPTDKNLIDLCVCDLFAYHFPKKDDVSVFFSGTACRPSTRSGPGPCMSRVSHLASRVFWPFFARQVSRLASRKNARDTCETEDESLGFGATAMTGNSKFSLCFGRCADAYYV</sequence>
<dbReference type="Gene3D" id="1.25.10.10">
    <property type="entry name" value="Leucine-rich Repeat Variant"/>
    <property type="match status" value="1"/>
</dbReference>
<proteinExistence type="predicted"/>
<dbReference type="PANTHER" id="PTHR14418:SF5">
    <property type="entry name" value="CONDENSIN COMPLEX SUBUNIT 3"/>
    <property type="match status" value="1"/>
</dbReference>